<dbReference type="InterPro" id="IPR051055">
    <property type="entry name" value="PIF1_helicase"/>
</dbReference>
<proteinExistence type="predicted"/>
<evidence type="ECO:0000313" key="2">
    <source>
        <dbReference type="Proteomes" id="UP001162480"/>
    </source>
</evidence>
<dbReference type="PANTHER" id="PTHR47642:SF8">
    <property type="entry name" value="ATP-DEPENDENT DNA HELICASE"/>
    <property type="match status" value="1"/>
</dbReference>
<dbReference type="EMBL" id="OX597832">
    <property type="protein sequence ID" value="CAI9736485.1"/>
    <property type="molecule type" value="Genomic_DNA"/>
</dbReference>
<dbReference type="AlphaFoldDB" id="A0AA36BLE6"/>
<dbReference type="Proteomes" id="UP001162480">
    <property type="component" value="Chromosome 19"/>
</dbReference>
<keyword evidence="2" id="KW-1185">Reference proteome</keyword>
<sequence length="235" mass="26575">MKCETVAETEHTGNDIHAILVKFDSERVGRVAIATVNISVFVLWSSAYQTSACTVLYWKGRQSVKTKQVQFPLSLAWGCTIHKVQGKTQDKIVVSMEGKRTFMPGWAYVARSRVKSLNGLFLLGFDASNIRVNLSVVKEMNRLRQKSESNTKLNAVPTTTDASSNIRSYLEHQDDLKTNERILQVDDFCFVKTFLKQRQQVESILHLSNTFRADKPVITGRESDIMTIARKDTSP</sequence>
<dbReference type="InterPro" id="IPR027417">
    <property type="entry name" value="P-loop_NTPase"/>
</dbReference>
<organism evidence="1 2">
    <name type="scientific">Octopus vulgaris</name>
    <name type="common">Common octopus</name>
    <dbReference type="NCBI Taxonomy" id="6645"/>
    <lineage>
        <taxon>Eukaryota</taxon>
        <taxon>Metazoa</taxon>
        <taxon>Spiralia</taxon>
        <taxon>Lophotrochozoa</taxon>
        <taxon>Mollusca</taxon>
        <taxon>Cephalopoda</taxon>
        <taxon>Coleoidea</taxon>
        <taxon>Octopodiformes</taxon>
        <taxon>Octopoda</taxon>
        <taxon>Incirrata</taxon>
        <taxon>Octopodidae</taxon>
        <taxon>Octopus</taxon>
    </lineage>
</organism>
<dbReference type="SUPFAM" id="SSF52540">
    <property type="entry name" value="P-loop containing nucleoside triphosphate hydrolases"/>
    <property type="match status" value="1"/>
</dbReference>
<protein>
    <recommendedName>
        <fullName evidence="3">ATP-dependent DNA helicase PIF1-like</fullName>
    </recommendedName>
</protein>
<dbReference type="PANTHER" id="PTHR47642">
    <property type="entry name" value="ATP-DEPENDENT DNA HELICASE"/>
    <property type="match status" value="1"/>
</dbReference>
<accession>A0AA36BLE6</accession>
<gene>
    <name evidence="1" type="ORF">OCTVUL_1B001204</name>
</gene>
<name>A0AA36BLE6_OCTVU</name>
<evidence type="ECO:0008006" key="3">
    <source>
        <dbReference type="Google" id="ProtNLM"/>
    </source>
</evidence>
<reference evidence="1" key="1">
    <citation type="submission" date="2023-08" db="EMBL/GenBank/DDBJ databases">
        <authorList>
            <person name="Alioto T."/>
            <person name="Alioto T."/>
            <person name="Gomez Garrido J."/>
        </authorList>
    </citation>
    <scope>NUCLEOTIDE SEQUENCE</scope>
</reference>
<evidence type="ECO:0000313" key="1">
    <source>
        <dbReference type="EMBL" id="CAI9736485.1"/>
    </source>
</evidence>